<dbReference type="eggNOG" id="ENOG502S8NQ">
    <property type="taxonomic scope" value="Eukaryota"/>
</dbReference>
<reference evidence="2" key="2">
    <citation type="submission" date="2010-07" db="EMBL/GenBank/DDBJ databases">
        <authorList>
            <consortium name="The Broad Institute Genome Sequencing Platform"/>
            <consortium name="Broad Institute Genome Sequencing Center for Infectious Disease"/>
            <person name="Ma L.-J."/>
            <person name="Dead R."/>
            <person name="Young S."/>
            <person name="Zeng Q."/>
            <person name="Koehrsen M."/>
            <person name="Alvarado L."/>
            <person name="Berlin A."/>
            <person name="Chapman S.B."/>
            <person name="Chen Z."/>
            <person name="Freedman E."/>
            <person name="Gellesch M."/>
            <person name="Goldberg J."/>
            <person name="Griggs A."/>
            <person name="Gujja S."/>
            <person name="Heilman E.R."/>
            <person name="Heiman D."/>
            <person name="Hepburn T."/>
            <person name="Howarth C."/>
            <person name="Jen D."/>
            <person name="Larson L."/>
            <person name="Mehta T."/>
            <person name="Neiman D."/>
            <person name="Pearson M."/>
            <person name="Roberts A."/>
            <person name="Saif S."/>
            <person name="Shea T."/>
            <person name="Shenoy N."/>
            <person name="Sisk P."/>
            <person name="Stolte C."/>
            <person name="Sykes S."/>
            <person name="Walk T."/>
            <person name="White J."/>
            <person name="Yandava C."/>
            <person name="Haas B."/>
            <person name="Nusbaum C."/>
            <person name="Birren B."/>
        </authorList>
    </citation>
    <scope>NUCLEOTIDE SEQUENCE</scope>
    <source>
        <strain evidence="2">R3-111a-1</strain>
    </source>
</reference>
<dbReference type="GeneID" id="20351465"/>
<keyword evidence="2" id="KW-0560">Oxidoreductase</keyword>
<keyword evidence="4" id="KW-1185">Reference proteome</keyword>
<dbReference type="EnsemblFungi" id="EJT71753">
    <property type="protein sequence ID" value="EJT71753"/>
    <property type="gene ID" value="GGTG_11007"/>
</dbReference>
<dbReference type="InterPro" id="IPR004360">
    <property type="entry name" value="Glyas_Fos-R_dOase_dom"/>
</dbReference>
<dbReference type="EMBL" id="GL385400">
    <property type="protein sequence ID" value="EJT71753.1"/>
    <property type="molecule type" value="Genomic_DNA"/>
</dbReference>
<evidence type="ECO:0000259" key="1">
    <source>
        <dbReference type="PROSITE" id="PS51819"/>
    </source>
</evidence>
<name>J3PBY3_GAET3</name>
<gene>
    <name evidence="3" type="primary">20351465</name>
    <name evidence="2" type="ORF">GGTG_11007</name>
</gene>
<dbReference type="Gene3D" id="3.10.180.10">
    <property type="entry name" value="2,3-Dihydroxybiphenyl 1,2-Dioxygenase, domain 1"/>
    <property type="match status" value="1"/>
</dbReference>
<keyword evidence="2" id="KW-0223">Dioxygenase</keyword>
<reference evidence="4" key="1">
    <citation type="submission" date="2010-07" db="EMBL/GenBank/DDBJ databases">
        <title>The genome sequence of Gaeumannomyces graminis var. tritici strain R3-111a-1.</title>
        <authorList>
            <consortium name="The Broad Institute Genome Sequencing Platform"/>
            <person name="Ma L.-J."/>
            <person name="Dead R."/>
            <person name="Young S."/>
            <person name="Zeng Q."/>
            <person name="Koehrsen M."/>
            <person name="Alvarado L."/>
            <person name="Berlin A."/>
            <person name="Chapman S.B."/>
            <person name="Chen Z."/>
            <person name="Freedman E."/>
            <person name="Gellesch M."/>
            <person name="Goldberg J."/>
            <person name="Griggs A."/>
            <person name="Gujja S."/>
            <person name="Heilman E.R."/>
            <person name="Heiman D."/>
            <person name="Hepburn T."/>
            <person name="Howarth C."/>
            <person name="Jen D."/>
            <person name="Larson L."/>
            <person name="Mehta T."/>
            <person name="Neiman D."/>
            <person name="Pearson M."/>
            <person name="Roberts A."/>
            <person name="Saif S."/>
            <person name="Shea T."/>
            <person name="Shenoy N."/>
            <person name="Sisk P."/>
            <person name="Stolte C."/>
            <person name="Sykes S."/>
            <person name="Walk T."/>
            <person name="White J."/>
            <person name="Yandava C."/>
            <person name="Haas B."/>
            <person name="Nusbaum C."/>
            <person name="Birren B."/>
        </authorList>
    </citation>
    <scope>NUCLEOTIDE SEQUENCE [LARGE SCALE GENOMIC DNA]</scope>
    <source>
        <strain evidence="4">R3-111a-1</strain>
    </source>
</reference>
<dbReference type="HOGENOM" id="CLU_046006_6_1_1"/>
<accession>J3PBY3</accession>
<evidence type="ECO:0000313" key="3">
    <source>
        <dbReference type="EnsemblFungi" id="EJT71753"/>
    </source>
</evidence>
<dbReference type="Proteomes" id="UP000006039">
    <property type="component" value="Unassembled WGS sequence"/>
</dbReference>
<reference evidence="2" key="3">
    <citation type="submission" date="2010-09" db="EMBL/GenBank/DDBJ databases">
        <title>Annotation of Gaeumannomyces graminis var. tritici R3-111a-1.</title>
        <authorList>
            <consortium name="The Broad Institute Genome Sequencing Platform"/>
            <person name="Ma L.-J."/>
            <person name="Dead R."/>
            <person name="Young S.K."/>
            <person name="Zeng Q."/>
            <person name="Gargeya S."/>
            <person name="Fitzgerald M."/>
            <person name="Haas B."/>
            <person name="Abouelleil A."/>
            <person name="Alvarado L."/>
            <person name="Arachchi H.M."/>
            <person name="Berlin A."/>
            <person name="Brown A."/>
            <person name="Chapman S.B."/>
            <person name="Chen Z."/>
            <person name="Dunbar C."/>
            <person name="Freedman E."/>
            <person name="Gearin G."/>
            <person name="Gellesch M."/>
            <person name="Goldberg J."/>
            <person name="Griggs A."/>
            <person name="Gujja S."/>
            <person name="Heiman D."/>
            <person name="Howarth C."/>
            <person name="Larson L."/>
            <person name="Lui A."/>
            <person name="MacDonald P.J.P."/>
            <person name="Mehta T."/>
            <person name="Montmayeur A."/>
            <person name="Murphy C."/>
            <person name="Neiman D."/>
            <person name="Pearson M."/>
            <person name="Priest M."/>
            <person name="Roberts A."/>
            <person name="Saif S."/>
            <person name="Shea T."/>
            <person name="Shenoy N."/>
            <person name="Sisk P."/>
            <person name="Stolte C."/>
            <person name="Sykes S."/>
            <person name="Yandava C."/>
            <person name="Wortman J."/>
            <person name="Nusbaum C."/>
            <person name="Birren B."/>
        </authorList>
    </citation>
    <scope>NUCLEOTIDE SEQUENCE</scope>
    <source>
        <strain evidence="2">R3-111a-1</strain>
    </source>
</reference>
<dbReference type="CDD" id="cd07262">
    <property type="entry name" value="VOC_like"/>
    <property type="match status" value="1"/>
</dbReference>
<proteinExistence type="predicted"/>
<dbReference type="VEuPathDB" id="FungiDB:GGTG_11007"/>
<dbReference type="OrthoDB" id="10249419at2759"/>
<protein>
    <submittedName>
        <fullName evidence="2">Glyoxalase/bleomycin resistance protein/dioxygenase</fullName>
    </submittedName>
</protein>
<dbReference type="Pfam" id="PF00903">
    <property type="entry name" value="Glyoxalase"/>
    <property type="match status" value="1"/>
</dbReference>
<dbReference type="PANTHER" id="PTHR35006">
    <property type="entry name" value="GLYOXALASE FAMILY PROTEIN (AFU_ORTHOLOGUE AFUA_5G14830)"/>
    <property type="match status" value="1"/>
</dbReference>
<reference evidence="3" key="4">
    <citation type="journal article" date="2015" name="G3 (Bethesda)">
        <title>Genome sequences of three phytopathogenic species of the Magnaporthaceae family of fungi.</title>
        <authorList>
            <person name="Okagaki L.H."/>
            <person name="Nunes C.C."/>
            <person name="Sailsbery J."/>
            <person name="Clay B."/>
            <person name="Brown D."/>
            <person name="John T."/>
            <person name="Oh Y."/>
            <person name="Young N."/>
            <person name="Fitzgerald M."/>
            <person name="Haas B.J."/>
            <person name="Zeng Q."/>
            <person name="Young S."/>
            <person name="Adiconis X."/>
            <person name="Fan L."/>
            <person name="Levin J.Z."/>
            <person name="Mitchell T.K."/>
            <person name="Okubara P.A."/>
            <person name="Farman M.L."/>
            <person name="Kohn L.M."/>
            <person name="Birren B."/>
            <person name="Ma L.-J."/>
            <person name="Dean R.A."/>
        </authorList>
    </citation>
    <scope>NUCLEOTIDE SEQUENCE</scope>
    <source>
        <strain evidence="3">R3-111a-1</strain>
    </source>
</reference>
<reference evidence="3" key="5">
    <citation type="submission" date="2018-04" db="UniProtKB">
        <authorList>
            <consortium name="EnsemblFungi"/>
        </authorList>
    </citation>
    <scope>IDENTIFICATION</scope>
    <source>
        <strain evidence="3">R3-111a-1</strain>
    </source>
</reference>
<evidence type="ECO:0000313" key="2">
    <source>
        <dbReference type="EMBL" id="EJT71753.1"/>
    </source>
</evidence>
<dbReference type="InterPro" id="IPR037523">
    <property type="entry name" value="VOC_core"/>
</dbReference>
<dbReference type="RefSeq" id="XP_009227150.1">
    <property type="nucleotide sequence ID" value="XM_009228886.1"/>
</dbReference>
<dbReference type="PANTHER" id="PTHR35006:SF2">
    <property type="entry name" value="GLYOXALASE FAMILY PROTEIN (AFU_ORTHOLOGUE AFUA_5G14830)"/>
    <property type="match status" value="1"/>
</dbReference>
<dbReference type="STRING" id="644352.J3PBY3"/>
<dbReference type="InterPro" id="IPR029068">
    <property type="entry name" value="Glyas_Bleomycin-R_OHBP_Dase"/>
</dbReference>
<dbReference type="AlphaFoldDB" id="J3PBY3"/>
<feature type="domain" description="VOC" evidence="1">
    <location>
        <begin position="2"/>
        <end position="123"/>
    </location>
</feature>
<evidence type="ECO:0000313" key="4">
    <source>
        <dbReference type="Proteomes" id="UP000006039"/>
    </source>
</evidence>
<organism evidence="2">
    <name type="scientific">Gaeumannomyces tritici (strain R3-111a-1)</name>
    <name type="common">Wheat and barley take-all root rot fungus</name>
    <name type="synonym">Gaeumannomyces graminis var. tritici</name>
    <dbReference type="NCBI Taxonomy" id="644352"/>
    <lineage>
        <taxon>Eukaryota</taxon>
        <taxon>Fungi</taxon>
        <taxon>Dikarya</taxon>
        <taxon>Ascomycota</taxon>
        <taxon>Pezizomycotina</taxon>
        <taxon>Sordariomycetes</taxon>
        <taxon>Sordariomycetidae</taxon>
        <taxon>Magnaporthales</taxon>
        <taxon>Magnaporthaceae</taxon>
        <taxon>Gaeumannomyces</taxon>
    </lineage>
</organism>
<dbReference type="GO" id="GO:0051213">
    <property type="term" value="F:dioxygenase activity"/>
    <property type="evidence" value="ECO:0007669"/>
    <property type="project" value="UniProtKB-KW"/>
</dbReference>
<dbReference type="PROSITE" id="PS51819">
    <property type="entry name" value="VOC"/>
    <property type="match status" value="1"/>
</dbReference>
<dbReference type="SUPFAM" id="SSF54593">
    <property type="entry name" value="Glyoxalase/Bleomycin resistance protein/Dihydroxybiphenyl dioxygenase"/>
    <property type="match status" value="1"/>
</dbReference>
<sequence>MVLHHIMIQVLEADLDEIVAFYLAALAPLGYEESMRFGTAVGFSADNKVHTDFWVMGQSVKPNTVAHIAFGGTRAQVDAFHAEALKAGAKDNGGPGIREHYHPTYYGAFVFDPAGNNIEVVSFQDDGPK</sequence>